<dbReference type="EMBL" id="VSFC01000012">
    <property type="protein sequence ID" value="TYA59148.1"/>
    <property type="molecule type" value="Genomic_DNA"/>
</dbReference>
<dbReference type="PANTHER" id="PTHR44103:SF1">
    <property type="entry name" value="PROPROTEIN CONVERTASE P"/>
    <property type="match status" value="1"/>
</dbReference>
<proteinExistence type="predicted"/>
<accession>A0A5D0GJH1</accession>
<dbReference type="OrthoDB" id="9816120at2"/>
<evidence type="ECO:0000256" key="1">
    <source>
        <dbReference type="ARBA" id="ARBA00022729"/>
    </source>
</evidence>
<feature type="domain" description="Secretion system C-terminal sorting" evidence="3">
    <location>
        <begin position="391"/>
        <end position="455"/>
    </location>
</feature>
<dbReference type="InterPro" id="IPR026444">
    <property type="entry name" value="Secre_tail"/>
</dbReference>
<feature type="chain" id="PRO_5022843938" evidence="2">
    <location>
        <begin position="22"/>
        <end position="460"/>
    </location>
</feature>
<dbReference type="PANTHER" id="PTHR44103">
    <property type="entry name" value="PROPROTEIN CONVERTASE P"/>
    <property type="match status" value="1"/>
</dbReference>
<keyword evidence="5" id="KW-1185">Reference proteome</keyword>
<protein>
    <submittedName>
        <fullName evidence="4">T9SS type A sorting domain-containing protein</fullName>
    </submittedName>
</protein>
<evidence type="ECO:0000313" key="5">
    <source>
        <dbReference type="Proteomes" id="UP000324550"/>
    </source>
</evidence>
<dbReference type="Proteomes" id="UP000324550">
    <property type="component" value="Unassembled WGS sequence"/>
</dbReference>
<name>A0A5D0GJH1_9FLAO</name>
<dbReference type="NCBIfam" id="TIGR04183">
    <property type="entry name" value="Por_Secre_tail"/>
    <property type="match status" value="1"/>
</dbReference>
<dbReference type="AlphaFoldDB" id="A0A5D0GJH1"/>
<evidence type="ECO:0000256" key="2">
    <source>
        <dbReference type="SAM" id="SignalP"/>
    </source>
</evidence>
<dbReference type="RefSeq" id="WP_148453142.1">
    <property type="nucleotide sequence ID" value="NZ_VSFC01000012.1"/>
</dbReference>
<gene>
    <name evidence="4" type="ORF">FVF61_03065</name>
</gene>
<evidence type="ECO:0000259" key="3">
    <source>
        <dbReference type="Pfam" id="PF18962"/>
    </source>
</evidence>
<dbReference type="InterPro" id="IPR013517">
    <property type="entry name" value="FG-GAP"/>
</dbReference>
<dbReference type="Pfam" id="PF13517">
    <property type="entry name" value="FG-GAP_3"/>
    <property type="match status" value="2"/>
</dbReference>
<dbReference type="InterPro" id="IPR028994">
    <property type="entry name" value="Integrin_alpha_N"/>
</dbReference>
<evidence type="ECO:0000313" key="4">
    <source>
        <dbReference type="EMBL" id="TYA59148.1"/>
    </source>
</evidence>
<dbReference type="SUPFAM" id="SSF69318">
    <property type="entry name" value="Integrin alpha N-terminal domain"/>
    <property type="match status" value="1"/>
</dbReference>
<comment type="caution">
    <text evidence="4">The sequence shown here is derived from an EMBL/GenBank/DDBJ whole genome shotgun (WGS) entry which is preliminary data.</text>
</comment>
<dbReference type="Pfam" id="PF18962">
    <property type="entry name" value="Por_Secre_tail"/>
    <property type="match status" value="1"/>
</dbReference>
<feature type="signal peptide" evidence="2">
    <location>
        <begin position="1"/>
        <end position="21"/>
    </location>
</feature>
<reference evidence="4 5" key="1">
    <citation type="submission" date="2019-08" db="EMBL/GenBank/DDBJ databases">
        <title>Formosa sediminis sp. nov., isolated from marine sediment.</title>
        <authorList>
            <person name="Cao W.R."/>
        </authorList>
    </citation>
    <scope>NUCLEOTIDE SEQUENCE [LARGE SCALE GENOMIC DNA]</scope>
    <source>
        <strain evidence="4 5">1494</strain>
    </source>
</reference>
<organism evidence="4 5">
    <name type="scientific">Formosa maritima</name>
    <dbReference type="NCBI Taxonomy" id="2592046"/>
    <lineage>
        <taxon>Bacteria</taxon>
        <taxon>Pseudomonadati</taxon>
        <taxon>Bacteroidota</taxon>
        <taxon>Flavobacteriia</taxon>
        <taxon>Flavobacteriales</taxon>
        <taxon>Flavobacteriaceae</taxon>
        <taxon>Formosa</taxon>
    </lineage>
</organism>
<sequence length="460" mass="50701">MKNILLLIVCALSFNFLLAQAPFGSKQSISTTTGNFPKFIESSNLDNDTFIDIVIGTNLGGTIEWYKNNGNQTFTLQALISSTLTNVNGLTIADLDNDQDNDIIATSESMNKIVWFENDGNGNFGAEQLIDNGLQRAGTVKAGDIDGDNNIDLAVVAYESNIVVWYSNDGYGNFGTAQTISNISNSGPRDLDLADYDLDGDLDIVVGYGRIYSVKLFNNNLTQQGSPTFTVESNNVVSGNYYINDVSFGDVDNDGDLEILKVDLLTNTAYYDKQSDGTFTETVFTTSDVYPATAMVSDLDDNSVNDVTIGYSSTNPTDKMTWYLDSNPTNENIIDNSQNDIFSFTINDFDNDGDLDMASISSNENHLNWFENTTYTFTLSNTEFNTQDISIYPNPTSDKINIKLNSSENHSVYIYNILGKKVMDQNLNGTNSSIDVSNLSNGIYLLSFKNTNSTFKFVKQ</sequence>
<keyword evidence="1 2" id="KW-0732">Signal</keyword>